<dbReference type="EMBL" id="JAEKNS010000100">
    <property type="protein sequence ID" value="MBJ7595093.1"/>
    <property type="molecule type" value="Genomic_DNA"/>
</dbReference>
<proteinExistence type="predicted"/>
<gene>
    <name evidence="1" type="ORF">JF886_09575</name>
</gene>
<reference evidence="1 2" key="1">
    <citation type="submission" date="2020-10" db="EMBL/GenBank/DDBJ databases">
        <title>Ca. Dormibacterota MAGs.</title>
        <authorList>
            <person name="Montgomery K."/>
        </authorList>
    </citation>
    <scope>NUCLEOTIDE SEQUENCE [LARGE SCALE GENOMIC DNA]</scope>
    <source>
        <strain evidence="1">SC8812_S17_18</strain>
    </source>
</reference>
<sequence length="116" mass="13573">MGETLRVESIADWRSWLAENCADRREIWLINDRKGPERRTPDYEELLDEAVCHGWVDVLVRGLDERRYLTRWMPRRPGGNWTPTNRERARRLVAAGRMSDAGLASLPDDLRAELNQ</sequence>
<evidence type="ECO:0000313" key="1">
    <source>
        <dbReference type="EMBL" id="MBJ7595093.1"/>
    </source>
</evidence>
<comment type="caution">
    <text evidence="1">The sequence shown here is derived from an EMBL/GenBank/DDBJ whole genome shotgun (WGS) entry which is preliminary data.</text>
</comment>
<protein>
    <submittedName>
        <fullName evidence="1">Uncharacterized protein</fullName>
    </submittedName>
</protein>
<evidence type="ECO:0000313" key="2">
    <source>
        <dbReference type="Proteomes" id="UP000606991"/>
    </source>
</evidence>
<accession>A0A934K1E5</accession>
<organism evidence="1 2">
    <name type="scientific">Candidatus Aeolococcus gillhamiae</name>
    <dbReference type="NCBI Taxonomy" id="3127015"/>
    <lineage>
        <taxon>Bacteria</taxon>
        <taxon>Bacillati</taxon>
        <taxon>Candidatus Dormiibacterota</taxon>
        <taxon>Candidatus Dormibacteria</taxon>
        <taxon>Candidatus Aeolococcales</taxon>
        <taxon>Candidatus Aeolococcaceae</taxon>
        <taxon>Candidatus Aeolococcus</taxon>
    </lineage>
</organism>
<dbReference type="Proteomes" id="UP000606991">
    <property type="component" value="Unassembled WGS sequence"/>
</dbReference>
<name>A0A934K1E5_9BACT</name>
<dbReference type="AlphaFoldDB" id="A0A934K1E5"/>